<accession>A0A2T9YQW8</accession>
<evidence type="ECO:0000313" key="2">
    <source>
        <dbReference type="Proteomes" id="UP000245699"/>
    </source>
</evidence>
<sequence>MSIIRLISKIQNKGRPPLPRRITDIVINSFYNLTVCGSKEESKVFESQSNKSLKVPNNLPLFRTGNNSFKDPERLLIAFRRALIAHGLNENENWNILLPICTSEYVAFWIERNINPDFSFEGMQKSLIRQYTNVFRDQRLVKQLLLMKPFD</sequence>
<evidence type="ECO:0000313" key="1">
    <source>
        <dbReference type="EMBL" id="PVU94727.1"/>
    </source>
</evidence>
<dbReference type="EMBL" id="MBFT01000227">
    <property type="protein sequence ID" value="PVU94727.1"/>
    <property type="molecule type" value="Genomic_DNA"/>
</dbReference>
<protein>
    <submittedName>
        <fullName evidence="1">Uncharacterized protein</fullName>
    </submittedName>
</protein>
<keyword evidence="2" id="KW-1185">Reference proteome</keyword>
<dbReference type="AlphaFoldDB" id="A0A2T9YQW8"/>
<gene>
    <name evidence="1" type="ORF">BB559_002939</name>
</gene>
<dbReference type="Proteomes" id="UP000245699">
    <property type="component" value="Unassembled WGS sequence"/>
</dbReference>
<name>A0A2T9YQW8_9FUNG</name>
<comment type="caution">
    <text evidence="1">The sequence shown here is derived from an EMBL/GenBank/DDBJ whole genome shotgun (WGS) entry which is preliminary data.</text>
</comment>
<proteinExistence type="predicted"/>
<organism evidence="1 2">
    <name type="scientific">Furculomyces boomerangus</name>
    <dbReference type="NCBI Taxonomy" id="61424"/>
    <lineage>
        <taxon>Eukaryota</taxon>
        <taxon>Fungi</taxon>
        <taxon>Fungi incertae sedis</taxon>
        <taxon>Zoopagomycota</taxon>
        <taxon>Kickxellomycotina</taxon>
        <taxon>Harpellomycetes</taxon>
        <taxon>Harpellales</taxon>
        <taxon>Harpellaceae</taxon>
        <taxon>Furculomyces</taxon>
    </lineage>
</organism>
<reference evidence="1 2" key="1">
    <citation type="journal article" date="2018" name="MBio">
        <title>Comparative Genomics Reveals the Core Gene Toolbox for the Fungus-Insect Symbiosis.</title>
        <authorList>
            <person name="Wang Y."/>
            <person name="Stata M."/>
            <person name="Wang W."/>
            <person name="Stajich J.E."/>
            <person name="White M.M."/>
            <person name="Moncalvo J.M."/>
        </authorList>
    </citation>
    <scope>NUCLEOTIDE SEQUENCE [LARGE SCALE GENOMIC DNA]</scope>
    <source>
        <strain evidence="1 2">AUS-77-4</strain>
    </source>
</reference>
<dbReference type="STRING" id="61424.A0A2T9YQW8"/>
<dbReference type="OrthoDB" id="2289680at2759"/>